<dbReference type="eggNOG" id="KOG1140">
    <property type="taxonomic scope" value="Eukaryota"/>
</dbReference>
<keyword evidence="3 10" id="KW-0808">Transferase</keyword>
<comment type="pathway">
    <text evidence="2 10">Protein modification; protein ubiquitination.</text>
</comment>
<dbReference type="PROSITE" id="PS51157">
    <property type="entry name" value="ZF_UBR"/>
    <property type="match status" value="1"/>
</dbReference>
<sequence length="1935" mass="222828">METTQFTMVDDTASQTTSTNANCGRLKRFLFRTPQASNFKFSSNTRTEIRKQIFLSVSNEGQFLDYFFPNTPLESKAEPHLSQELAKVVDTEYEWLFSKYFKSMLQLRDPKLDTHNHHAFHANAPCARIFRKGEPIYKCLTCGFDDTCALCSHCYQPDFHEGHKVHLTICQRENGGVCDCGDPEAWVKEFSCPYADASALPPVKEIPDKLAESILATLETLLDYIIDVMCHSSFEYDPEEDFIQSTETFRLDPSHYAFLSDANIHDFNPDKYYLMAHNDQVRHYRDAMERIHLTSKKTPQFARMVTDRVQTYGKAKVISSSNISILKERQKMLSSTGLATSIRSARDVFREDMCDEILIWLNDFTECDLFKTNNRVKDLFCRAFCGRWKCGIPQFANDTDLELDATALGNEYTVGNLDSRLMIPKVPSLNTSTNPTKAHWSFQPSPWNLDEQISIQCDYNLNTDDYDPSRSHRGSRLQYLLYLDIRFWKSIRTMLHDMYSNALITNLHYKNIVCCQYVDIYPAIADMYLTIDREPEINIMCTLATQLFTCPTNSTSIVQHGDVSRIFAAIFGFLTVEHIISPSDVDLSREVSLKSLKNRRWGQIFFDIGYILSRSKDSKTILTSDIVPMACDILALFQGTPVMKRESKVHVEYESPDYSAFFFAIVVIYQFAEYIAHCLNNLTELEAERRKWIFENVLSYVIRFLIKIETGLYPHSSQKLVDVKITRDKFVPEVSTDGFVLQNYRIDKEKVSFLHPLHSFLSWLIELSRFENPEELQRIIRSALDSIPSGSAHPGYKQYLTSLFEYPLRTIVLMSQIKAGLWVRNGFSVRTQLQLYSNSGLRETGYLRDLFLTQVFVSSTSPDLSCNLILNRWLFDDHWSITQVQDQDEDDEFPYEPKILPYMLEECVGFLINVQTETLYLRGLRGEEVTNIRLQNEIIHNLCFSPISYTKLCSQIPDHVTSEKRFDLVLDELSNFTPPIQSNDTGVYKLKEKYMNCVNPYYFNYSANTRDDAMKFVKDRIHKKTGKPKSEVVIEPQKCGECLGTYQYIGNFAASAQFSKFLVKILHYVTNEEPNKNESLIESTLHLIHICSMEHLINTESYGGFYIHAAKKHDEYDSSVISAMYNLLCMENAKRFHCKIRRIFQIMHEKCGKLVGDLSSQIISFNESILVMNENDSYIENEYETKKKMAKERQRKLMEKFKKQQSSFLKNHEGEGSASSDMEMEDLDTEQGWKFPEPHCLLCQNASEDAGPFGIITYITKSSEFREVPFNDPYWFFKSFSDSENLNENETGNSNLFSRKWVDFMNQIKQDHVIGPGFTKGAVDSKLVSTSCGHGMHFQCYLNYIASNNNKQNQITRNAPETVEHKEFLCPLCKAINNMFFPILWTPNRRSFADFVKPSEYVQFGSLHDRVPWTFSPFDMLEKVGYEQSWFNSFCELARRDISDINSLTEEAKTIIASNGTTVTPEQQQFRALLSNMFQVLSLLTFPHIFKADSTIMLVNSIKSTEISLRGTQAPNGLVFSQLSNNSLINLRTLNEFRNTSLLMKTQNWIHSPKPRNDAYVKVLAQLLLLSSSKVNNAILEKDFFELLVSVVPLRSTEFSFNTLLRTCYFCHIIQCFNLLVIEVVSKNFYMTSGISILDIPVIHDISEETALRVLSLYEKVKLNHTELTGSNSSIEENPLFGKVLYSMLIKSVTPFLRQSAIYAFVYCSDIDNINVSEDIKIEAEMLTSVLQIDSIDLLLRKMNGEIDSFESDRFMKFLSYIKNTSPALETVNLKKSLEYPGVVSLADLPERLDHFFTKYYYSDKYDNPHMTIEDPAVCLFCGDVVDAQKPAVGCKEGQCTTHFLKECANNFGIFLLPKERCLLLLHKNGGSFHTAPFLDSHGELPAESKRSKTLYLMKPRYNDFIRNVWLSHNIPNYIARRIDSVVDAGGWDTL</sequence>
<dbReference type="GO" id="GO:0061630">
    <property type="term" value="F:ubiquitin protein ligase activity"/>
    <property type="evidence" value="ECO:0007669"/>
    <property type="project" value="UniProtKB-UniRule"/>
</dbReference>
<dbReference type="GO" id="GO:0005737">
    <property type="term" value="C:cytoplasm"/>
    <property type="evidence" value="ECO:0007669"/>
    <property type="project" value="TreeGrafter"/>
</dbReference>
<comment type="similarity">
    <text evidence="8 10">Belongs to the E3 ubiquitin-protein ligase UBR1-like family.</text>
</comment>
<dbReference type="UniPathway" id="UPA00143"/>
<reference evidence="12 13" key="1">
    <citation type="journal article" date="2009" name="Nature">
        <title>Evolution of pathogenicity and sexual reproduction in eight Candida genomes.</title>
        <authorList>
            <person name="Butler G."/>
            <person name="Rasmussen M.D."/>
            <person name="Lin M.F."/>
            <person name="Santos M.A."/>
            <person name="Sakthikumar S."/>
            <person name="Munro C.A."/>
            <person name="Rheinbay E."/>
            <person name="Grabherr M."/>
            <person name="Forche A."/>
            <person name="Reedy J.L."/>
            <person name="Agrafioti I."/>
            <person name="Arnaud M.B."/>
            <person name="Bates S."/>
            <person name="Brown A.J."/>
            <person name="Brunke S."/>
            <person name="Costanzo M.C."/>
            <person name="Fitzpatrick D.A."/>
            <person name="de Groot P.W."/>
            <person name="Harris D."/>
            <person name="Hoyer L.L."/>
            <person name="Hube B."/>
            <person name="Klis F.M."/>
            <person name="Kodira C."/>
            <person name="Lennard N."/>
            <person name="Logue M.E."/>
            <person name="Martin R."/>
            <person name="Neiman A.M."/>
            <person name="Nikolaou E."/>
            <person name="Quail M.A."/>
            <person name="Quinn J."/>
            <person name="Santos M.C."/>
            <person name="Schmitzberger F.F."/>
            <person name="Sherlock G."/>
            <person name="Shah P."/>
            <person name="Silverstein K.A."/>
            <person name="Skrzypek M.S."/>
            <person name="Soll D."/>
            <person name="Staggs R."/>
            <person name="Stansfield I."/>
            <person name="Stumpf M.P."/>
            <person name="Sudbery P.E."/>
            <person name="Srikantha T."/>
            <person name="Zeng Q."/>
            <person name="Berman J."/>
            <person name="Berriman M."/>
            <person name="Heitman J."/>
            <person name="Gow N.A."/>
            <person name="Lorenz M.C."/>
            <person name="Birren B.W."/>
            <person name="Kellis M."/>
            <person name="Cuomo C.A."/>
        </authorList>
    </citation>
    <scope>NUCLEOTIDE SEQUENCE [LARGE SCALE GENOMIC DNA]</scope>
    <source>
        <strain evidence="13">ATCC 6260 / CBS 566 / DSM 6381 / JCM 1539 / NBRC 10279 / NRRL Y-324</strain>
    </source>
</reference>
<evidence type="ECO:0000256" key="6">
    <source>
        <dbReference type="ARBA" id="ARBA00022786"/>
    </source>
</evidence>
<name>A5DGJ1_PICGU</name>
<dbReference type="GO" id="GO:0000151">
    <property type="term" value="C:ubiquitin ligase complex"/>
    <property type="evidence" value="ECO:0007669"/>
    <property type="project" value="TreeGrafter"/>
</dbReference>
<proteinExistence type="inferred from homology"/>
<dbReference type="Pfam" id="PF22960">
    <property type="entry name" value="WHD_UBR1"/>
    <property type="match status" value="1"/>
</dbReference>
<keyword evidence="6 10" id="KW-0833">Ubl conjugation pathway</keyword>
<evidence type="ECO:0000256" key="10">
    <source>
        <dbReference type="RuleBase" id="RU366018"/>
    </source>
</evidence>
<dbReference type="PANTHER" id="PTHR21497:SF24">
    <property type="entry name" value="E3 UBIQUITIN-PROTEIN LIGASE UBR1"/>
    <property type="match status" value="1"/>
</dbReference>
<dbReference type="OrthoDB" id="26387at2759"/>
<dbReference type="GeneID" id="5126958"/>
<evidence type="ECO:0000256" key="5">
    <source>
        <dbReference type="ARBA" id="ARBA00022771"/>
    </source>
</evidence>
<dbReference type="InterPro" id="IPR039164">
    <property type="entry name" value="UBR1-like"/>
</dbReference>
<dbReference type="CDD" id="cd19673">
    <property type="entry name" value="UBR-box_UBR3"/>
    <property type="match status" value="1"/>
</dbReference>
<dbReference type="InterPro" id="IPR044046">
    <property type="entry name" value="E3_ligase_UBR-like_C"/>
</dbReference>
<dbReference type="KEGG" id="pgu:PGUG_02392"/>
<dbReference type="GO" id="GO:0016567">
    <property type="term" value="P:protein ubiquitination"/>
    <property type="evidence" value="ECO:0007669"/>
    <property type="project" value="UniProtKB-UniRule"/>
</dbReference>
<dbReference type="GO" id="GO:0071596">
    <property type="term" value="P:ubiquitin-dependent protein catabolic process via the N-end rule pathway"/>
    <property type="evidence" value="ECO:0007669"/>
    <property type="project" value="UniProtKB-UniRule"/>
</dbReference>
<dbReference type="RefSeq" id="XP_001484663.2">
    <property type="nucleotide sequence ID" value="XM_001484613.1"/>
</dbReference>
<comment type="function">
    <text evidence="10">Ubiquitin ligase protein which is a component of the N-end rule pathway. Recognizes and binds to proteins bearing specific N-terminal residues that are destabilizing according to the N-end rule, leading to their ubiquitination and subsequent degradation.</text>
</comment>
<dbReference type="InParanoid" id="A5DGJ1"/>
<evidence type="ECO:0000256" key="9">
    <source>
        <dbReference type="PROSITE-ProRule" id="PRU00508"/>
    </source>
</evidence>
<dbReference type="InterPro" id="IPR042065">
    <property type="entry name" value="E3_ELL-like"/>
</dbReference>
<dbReference type="GO" id="GO:0008270">
    <property type="term" value="F:zinc ion binding"/>
    <property type="evidence" value="ECO:0007669"/>
    <property type="project" value="UniProtKB-UniRule"/>
</dbReference>
<dbReference type="Pfam" id="PF02207">
    <property type="entry name" value="zf-UBR"/>
    <property type="match status" value="1"/>
</dbReference>
<dbReference type="EMBL" id="CH408157">
    <property type="protein sequence ID" value="EDK38294.2"/>
    <property type="molecule type" value="Genomic_DNA"/>
</dbReference>
<dbReference type="Pfam" id="PF18995">
    <property type="entry name" value="PRT6_C"/>
    <property type="match status" value="1"/>
</dbReference>
<evidence type="ECO:0000313" key="13">
    <source>
        <dbReference type="Proteomes" id="UP000001997"/>
    </source>
</evidence>
<feature type="domain" description="UBR-type" evidence="11">
    <location>
        <begin position="124"/>
        <end position="197"/>
    </location>
</feature>
<dbReference type="Gene3D" id="1.10.10.2670">
    <property type="entry name" value="E3 ubiquitin-protein ligase"/>
    <property type="match status" value="1"/>
</dbReference>
<feature type="zinc finger region" description="UBR-type" evidence="9">
    <location>
        <begin position="124"/>
        <end position="197"/>
    </location>
</feature>
<dbReference type="FunFam" id="2.10.110.30:FF:000002">
    <property type="entry name" value="Putative e3 ubiquitin-protein ligase ubr3"/>
    <property type="match status" value="1"/>
</dbReference>
<dbReference type="InterPro" id="IPR036390">
    <property type="entry name" value="WH_DNA-bd_sf"/>
</dbReference>
<dbReference type="Gene3D" id="2.10.110.30">
    <property type="match status" value="1"/>
</dbReference>
<keyword evidence="7 10" id="KW-0862">Zinc</keyword>
<dbReference type="Proteomes" id="UP000001997">
    <property type="component" value="Unassembled WGS sequence"/>
</dbReference>
<dbReference type="HOGENOM" id="CLU_000684_1_0_1"/>
<dbReference type="STRING" id="294746.A5DGJ1"/>
<keyword evidence="5 10" id="KW-0863">Zinc-finger</keyword>
<evidence type="ECO:0000256" key="8">
    <source>
        <dbReference type="ARBA" id="ARBA00046341"/>
    </source>
</evidence>
<keyword evidence="13" id="KW-1185">Reference proteome</keyword>
<evidence type="ECO:0000259" key="11">
    <source>
        <dbReference type="PROSITE" id="PS51157"/>
    </source>
</evidence>
<accession>A5DGJ1</accession>
<gene>
    <name evidence="12" type="ORF">PGUG_02392</name>
</gene>
<dbReference type="SMART" id="SM00396">
    <property type="entry name" value="ZnF_UBR1"/>
    <property type="match status" value="1"/>
</dbReference>
<evidence type="ECO:0000256" key="3">
    <source>
        <dbReference type="ARBA" id="ARBA00022679"/>
    </source>
</evidence>
<comment type="catalytic activity">
    <reaction evidence="1 10">
        <text>S-ubiquitinyl-[E2 ubiquitin-conjugating enzyme]-L-cysteine + [acceptor protein]-L-lysine = [E2 ubiquitin-conjugating enzyme]-L-cysteine + N(6)-ubiquitinyl-[acceptor protein]-L-lysine.</text>
        <dbReference type="EC" id="2.3.2.27"/>
    </reaction>
</comment>
<protein>
    <recommendedName>
        <fullName evidence="10">E3 ubiquitin-protein ligase</fullName>
        <ecNumber evidence="10">2.3.2.27</ecNumber>
    </recommendedName>
</protein>
<evidence type="ECO:0000256" key="7">
    <source>
        <dbReference type="ARBA" id="ARBA00022833"/>
    </source>
</evidence>
<keyword evidence="4 10" id="KW-0479">Metal-binding</keyword>
<organism evidence="12 13">
    <name type="scientific">Meyerozyma guilliermondii (strain ATCC 6260 / CBS 566 / DSM 6381 / JCM 1539 / NBRC 10279 / NRRL Y-324)</name>
    <name type="common">Yeast</name>
    <name type="synonym">Candida guilliermondii</name>
    <dbReference type="NCBI Taxonomy" id="294746"/>
    <lineage>
        <taxon>Eukaryota</taxon>
        <taxon>Fungi</taxon>
        <taxon>Dikarya</taxon>
        <taxon>Ascomycota</taxon>
        <taxon>Saccharomycotina</taxon>
        <taxon>Pichiomycetes</taxon>
        <taxon>Debaryomycetaceae</taxon>
        <taxon>Meyerozyma</taxon>
    </lineage>
</organism>
<evidence type="ECO:0000256" key="1">
    <source>
        <dbReference type="ARBA" id="ARBA00000900"/>
    </source>
</evidence>
<dbReference type="PANTHER" id="PTHR21497">
    <property type="entry name" value="UBIQUITIN LIGASE E3 ALPHA-RELATED"/>
    <property type="match status" value="1"/>
</dbReference>
<dbReference type="CDD" id="cd16482">
    <property type="entry name" value="RING-H2_UBR1-like"/>
    <property type="match status" value="1"/>
</dbReference>
<evidence type="ECO:0000313" key="12">
    <source>
        <dbReference type="EMBL" id="EDK38294.2"/>
    </source>
</evidence>
<dbReference type="InterPro" id="IPR055194">
    <property type="entry name" value="UBR1-like_WH"/>
</dbReference>
<dbReference type="VEuPathDB" id="FungiDB:PGUG_02392"/>
<dbReference type="FunCoup" id="A5DGJ1">
    <property type="interactions" value="695"/>
</dbReference>
<dbReference type="InterPro" id="IPR003126">
    <property type="entry name" value="Znf_UBR"/>
</dbReference>
<evidence type="ECO:0000256" key="4">
    <source>
        <dbReference type="ARBA" id="ARBA00022723"/>
    </source>
</evidence>
<dbReference type="OMA" id="GEASYMC"/>
<evidence type="ECO:0000256" key="2">
    <source>
        <dbReference type="ARBA" id="ARBA00004906"/>
    </source>
</evidence>
<dbReference type="SUPFAM" id="SSF46785">
    <property type="entry name" value="Winged helix' DNA-binding domain"/>
    <property type="match status" value="1"/>
</dbReference>
<dbReference type="EC" id="2.3.2.27" evidence="10"/>